<dbReference type="GO" id="GO:0006508">
    <property type="term" value="P:proteolysis"/>
    <property type="evidence" value="ECO:0007669"/>
    <property type="project" value="InterPro"/>
</dbReference>
<feature type="non-terminal residue" evidence="8">
    <location>
        <position position="1"/>
    </location>
</feature>
<dbReference type="Gene3D" id="3.90.70.10">
    <property type="entry name" value="Cysteine proteinases"/>
    <property type="match status" value="2"/>
</dbReference>
<dbReference type="PROSITE" id="PS00640">
    <property type="entry name" value="THIOL_PROTEASE_ASN"/>
    <property type="match status" value="1"/>
</dbReference>
<dbReference type="Pfam" id="PF08246">
    <property type="entry name" value="Inhibitor_I29"/>
    <property type="match status" value="1"/>
</dbReference>
<keyword evidence="2" id="KW-0378">Hydrolase</keyword>
<dbReference type="InterPro" id="IPR000668">
    <property type="entry name" value="Peptidase_C1A_C"/>
</dbReference>
<dbReference type="CDD" id="cd02248">
    <property type="entry name" value="Peptidase_C1A"/>
    <property type="match status" value="1"/>
</dbReference>
<proteinExistence type="inferred from homology"/>
<reference evidence="8 9" key="1">
    <citation type="submission" date="2017-09" db="EMBL/GenBank/DDBJ databases">
        <title>WGS assembly of Aquilegia coerulea Goldsmith.</title>
        <authorList>
            <person name="Hodges S."/>
            <person name="Kramer E."/>
            <person name="Nordborg M."/>
            <person name="Tomkins J."/>
            <person name="Borevitz J."/>
            <person name="Derieg N."/>
            <person name="Yan J."/>
            <person name="Mihaltcheva S."/>
            <person name="Hayes R.D."/>
            <person name="Rokhsar D."/>
        </authorList>
    </citation>
    <scope>NUCLEOTIDE SEQUENCE [LARGE SCALE GENOMIC DNA]</scope>
    <source>
        <strain evidence="9">cv. Goldsmith</strain>
    </source>
</reference>
<evidence type="ECO:0000256" key="4">
    <source>
        <dbReference type="SAM" id="SignalP"/>
    </source>
</evidence>
<feature type="domain" description="Cathepsin propeptide inhibitor" evidence="7">
    <location>
        <begin position="42"/>
        <end position="99"/>
    </location>
</feature>
<feature type="signal peptide" evidence="4">
    <location>
        <begin position="1"/>
        <end position="33"/>
    </location>
</feature>
<feature type="domain" description="Granulins" evidence="5">
    <location>
        <begin position="310"/>
        <end position="363"/>
    </location>
</feature>
<keyword evidence="9" id="KW-1185">Reference proteome</keyword>
<gene>
    <name evidence="8" type="ORF">AQUCO_01000606v1</name>
</gene>
<keyword evidence="3" id="KW-1015">Disulfide bond</keyword>
<dbReference type="InterPro" id="IPR000118">
    <property type="entry name" value="Granulin"/>
</dbReference>
<dbReference type="AlphaFoldDB" id="A0A2G5EAQ9"/>
<dbReference type="InterPro" id="IPR025661">
    <property type="entry name" value="Pept_asp_AS"/>
</dbReference>
<comment type="similarity">
    <text evidence="1">Belongs to the peptidase C1 family.</text>
</comment>
<dbReference type="InterPro" id="IPR013201">
    <property type="entry name" value="Prot_inhib_I29"/>
</dbReference>
<evidence type="ECO:0008006" key="10">
    <source>
        <dbReference type="Google" id="ProtNLM"/>
    </source>
</evidence>
<evidence type="ECO:0000256" key="3">
    <source>
        <dbReference type="ARBA" id="ARBA00023157"/>
    </source>
</evidence>
<evidence type="ECO:0000259" key="7">
    <source>
        <dbReference type="SMART" id="SM00848"/>
    </source>
</evidence>
<organism evidence="8 9">
    <name type="scientific">Aquilegia coerulea</name>
    <name type="common">Rocky mountain columbine</name>
    <dbReference type="NCBI Taxonomy" id="218851"/>
    <lineage>
        <taxon>Eukaryota</taxon>
        <taxon>Viridiplantae</taxon>
        <taxon>Streptophyta</taxon>
        <taxon>Embryophyta</taxon>
        <taxon>Tracheophyta</taxon>
        <taxon>Spermatophyta</taxon>
        <taxon>Magnoliopsida</taxon>
        <taxon>Ranunculales</taxon>
        <taxon>Ranunculaceae</taxon>
        <taxon>Thalictroideae</taxon>
        <taxon>Aquilegia</taxon>
    </lineage>
</organism>
<evidence type="ECO:0000313" key="9">
    <source>
        <dbReference type="Proteomes" id="UP000230069"/>
    </source>
</evidence>
<dbReference type="Proteomes" id="UP000230069">
    <property type="component" value="Unassembled WGS sequence"/>
</dbReference>
<dbReference type="InterPro" id="IPR037277">
    <property type="entry name" value="Granulin_sf"/>
</dbReference>
<evidence type="ECO:0000256" key="1">
    <source>
        <dbReference type="ARBA" id="ARBA00008455"/>
    </source>
</evidence>
<keyword evidence="2" id="KW-0788">Thiol protease</keyword>
<feature type="domain" description="Peptidase C1A papain C-terminal" evidence="6">
    <location>
        <begin position="133"/>
        <end position="293"/>
    </location>
</feature>
<dbReference type="SUPFAM" id="SSF54001">
    <property type="entry name" value="Cysteine proteinases"/>
    <property type="match status" value="1"/>
</dbReference>
<dbReference type="InterPro" id="IPR013128">
    <property type="entry name" value="Peptidase_C1A"/>
</dbReference>
<protein>
    <recommendedName>
        <fullName evidence="10">Galectin domain-containing protein</fullName>
    </recommendedName>
</protein>
<dbReference type="SMART" id="SM00848">
    <property type="entry name" value="Inhibitor_I29"/>
    <property type="match status" value="1"/>
</dbReference>
<dbReference type="SMART" id="SM00645">
    <property type="entry name" value="Pept_C1"/>
    <property type="match status" value="1"/>
</dbReference>
<dbReference type="Pfam" id="PF00112">
    <property type="entry name" value="Peptidase_C1"/>
    <property type="match status" value="1"/>
</dbReference>
<name>A0A2G5EAQ9_AQUCA</name>
<dbReference type="SMART" id="SM00277">
    <property type="entry name" value="GRAN"/>
    <property type="match status" value="1"/>
</dbReference>
<evidence type="ECO:0000259" key="6">
    <source>
        <dbReference type="SMART" id="SM00645"/>
    </source>
</evidence>
<dbReference type="EMBL" id="KZ305027">
    <property type="protein sequence ID" value="PIA52845.1"/>
    <property type="molecule type" value="Genomic_DNA"/>
</dbReference>
<dbReference type="GO" id="GO:0008234">
    <property type="term" value="F:cysteine-type peptidase activity"/>
    <property type="evidence" value="ECO:0007669"/>
    <property type="project" value="UniProtKB-KW"/>
</dbReference>
<dbReference type="PANTHER" id="PTHR12411">
    <property type="entry name" value="CYSTEINE PROTEASE FAMILY C1-RELATED"/>
    <property type="match status" value="1"/>
</dbReference>
<sequence>QIAERNLRISLKMLKMSPFVFLLLHLLTHINLCFPSSNIHLFNTWCKQHGKIYTCEEEKLFRLSVFEDNLAFVTQHNIMKNTSYTLALNDFADLTYQEFKRSHLSPNFTSLNAVQSVRKSPLSPRGSSLVYYVPSLIDWRKKGVVTPVQDEASTCRLCFSGEYTHHAGDRICSKFKSKGKAVTKDDYTIVPANDEEQLLQAVASQPVHACICANERTFQFYSKGIFTGPCSTTKALDHAVSIVGYDSENGTDYWIVKNSWGTNWGMNGYVHILRNSGNPEGICGINKLPSYRINNNPNPLLQPSSVRVNCDILRYCKAGQTCCCSNRFIICWTWICCKIGYVVCCDGRCCPNGYACDEKTGTCIKDHDTSTATKMLEQSSYWKFRG</sequence>
<dbReference type="InterPro" id="IPR039417">
    <property type="entry name" value="Peptidase_C1A_papain-like"/>
</dbReference>
<evidence type="ECO:0000256" key="2">
    <source>
        <dbReference type="ARBA" id="ARBA00022807"/>
    </source>
</evidence>
<feature type="chain" id="PRO_5018786857" description="Galectin domain-containing protein" evidence="4">
    <location>
        <begin position="34"/>
        <end position="386"/>
    </location>
</feature>
<dbReference type="InterPro" id="IPR038765">
    <property type="entry name" value="Papain-like_cys_pep_sf"/>
</dbReference>
<evidence type="ECO:0000259" key="5">
    <source>
        <dbReference type="SMART" id="SM00277"/>
    </source>
</evidence>
<dbReference type="Gene3D" id="2.10.25.160">
    <property type="entry name" value="Granulin"/>
    <property type="match status" value="1"/>
</dbReference>
<keyword evidence="4" id="KW-0732">Signal</keyword>
<dbReference type="OrthoDB" id="1726854at2759"/>
<keyword evidence="2" id="KW-0645">Protease</keyword>
<evidence type="ECO:0000313" key="8">
    <source>
        <dbReference type="EMBL" id="PIA52845.1"/>
    </source>
</evidence>
<accession>A0A2G5EAQ9</accession>